<keyword evidence="3" id="KW-1185">Reference proteome</keyword>
<proteinExistence type="predicted"/>
<keyword evidence="1" id="KW-0175">Coiled coil</keyword>
<dbReference type="RefSeq" id="XP_004928630.2">
    <property type="nucleotide sequence ID" value="XM_004928573.4"/>
</dbReference>
<dbReference type="KEGG" id="bmor:101741214"/>
<evidence type="ECO:0000313" key="3">
    <source>
        <dbReference type="Proteomes" id="UP000005204"/>
    </source>
</evidence>
<name>A0A8R1WLK3_BOMMO</name>
<dbReference type="EnsemblMetazoa" id="XM_004928573.4">
    <property type="protein sequence ID" value="XP_004928630.2"/>
    <property type="gene ID" value="LOC101741214"/>
</dbReference>
<accession>A0A8R1WLK3</accession>
<reference evidence="2" key="2">
    <citation type="submission" date="2022-06" db="UniProtKB">
        <authorList>
            <consortium name="EnsemblMetazoa"/>
        </authorList>
    </citation>
    <scope>IDENTIFICATION</scope>
    <source>
        <strain evidence="2">p50T (Dazao)</strain>
    </source>
</reference>
<protein>
    <submittedName>
        <fullName evidence="2">Uncharacterized protein</fullName>
    </submittedName>
</protein>
<organism evidence="2 3">
    <name type="scientific">Bombyx mori</name>
    <name type="common">Silk moth</name>
    <dbReference type="NCBI Taxonomy" id="7091"/>
    <lineage>
        <taxon>Eukaryota</taxon>
        <taxon>Metazoa</taxon>
        <taxon>Ecdysozoa</taxon>
        <taxon>Arthropoda</taxon>
        <taxon>Hexapoda</taxon>
        <taxon>Insecta</taxon>
        <taxon>Pterygota</taxon>
        <taxon>Neoptera</taxon>
        <taxon>Endopterygota</taxon>
        <taxon>Lepidoptera</taxon>
        <taxon>Glossata</taxon>
        <taxon>Ditrysia</taxon>
        <taxon>Bombycoidea</taxon>
        <taxon>Bombycidae</taxon>
        <taxon>Bombycinae</taxon>
        <taxon>Bombyx</taxon>
    </lineage>
</organism>
<evidence type="ECO:0000313" key="2">
    <source>
        <dbReference type="EnsemblMetazoa" id="XP_004928630.2"/>
    </source>
</evidence>
<feature type="coiled-coil region" evidence="1">
    <location>
        <begin position="89"/>
        <end position="116"/>
    </location>
</feature>
<dbReference type="GeneID" id="101741214"/>
<dbReference type="Proteomes" id="UP000005204">
    <property type="component" value="Unassembled WGS sequence"/>
</dbReference>
<dbReference type="AlphaFoldDB" id="A0A8R1WLK3"/>
<sequence>MLWNCDLKCIFRNFETEVKFHEKIKTMENSISENEIQQSFRSPPRRRRSTFFERRESMAPQAVTENLETISCKKDSLESLRTQNLNSYYEKLLLEKDQWKKEVNDRRNKYHDLRQQFQITVKAPSRSIMSYSALSNDDIEFLKAKPNLSKLIEAQQKLHKSVKEVMALVHRTQELDDIVLRNSEEKVTQITEYILENSTVEPLSH</sequence>
<evidence type="ECO:0000256" key="1">
    <source>
        <dbReference type="SAM" id="Coils"/>
    </source>
</evidence>
<reference evidence="3" key="1">
    <citation type="journal article" date="2008" name="Insect Biochem. Mol. Biol.">
        <title>The genome of a lepidopteran model insect, the silkworm Bombyx mori.</title>
        <authorList>
            <consortium name="International Silkworm Genome Consortium"/>
        </authorList>
    </citation>
    <scope>NUCLEOTIDE SEQUENCE [LARGE SCALE GENOMIC DNA]</scope>
    <source>
        <strain evidence="3">p50T</strain>
    </source>
</reference>